<feature type="compositionally biased region" description="Basic and acidic residues" evidence="1">
    <location>
        <begin position="58"/>
        <end position="71"/>
    </location>
</feature>
<dbReference type="AlphaFoldDB" id="A0A3S9M9B9"/>
<reference evidence="2 3" key="1">
    <citation type="journal article" date="2019" name="Int. J. Syst. Evol. Microbiol.">
        <title>Streptomyces cyaneochromogenes sp. nov., a blue pigment-producing actinomycete from manganese-contaminated soil.</title>
        <authorList>
            <person name="Tang X."/>
            <person name="Zhao J."/>
            <person name="Li K."/>
            <person name="Chen Z."/>
            <person name="Sun Y."/>
            <person name="Gao J."/>
        </authorList>
    </citation>
    <scope>NUCLEOTIDE SEQUENCE [LARGE SCALE GENOMIC DNA]</scope>
    <source>
        <strain evidence="2 3">MK-45</strain>
    </source>
</reference>
<proteinExistence type="predicted"/>
<feature type="compositionally biased region" description="Pro residues" evidence="1">
    <location>
        <begin position="94"/>
        <end position="106"/>
    </location>
</feature>
<evidence type="ECO:0000313" key="2">
    <source>
        <dbReference type="EMBL" id="AZQ35744.1"/>
    </source>
</evidence>
<accession>A0A3S9M9B9</accession>
<dbReference type="Proteomes" id="UP000280298">
    <property type="component" value="Chromosome"/>
</dbReference>
<dbReference type="KEGG" id="scya:EJ357_21430"/>
<evidence type="ECO:0000256" key="1">
    <source>
        <dbReference type="SAM" id="MobiDB-lite"/>
    </source>
</evidence>
<protein>
    <submittedName>
        <fullName evidence="2">Uncharacterized protein</fullName>
    </submittedName>
</protein>
<keyword evidence="3" id="KW-1185">Reference proteome</keyword>
<name>A0A3S9M9B9_9ACTN</name>
<gene>
    <name evidence="2" type="ORF">EJ357_21430</name>
</gene>
<evidence type="ECO:0000313" key="3">
    <source>
        <dbReference type="Proteomes" id="UP000280298"/>
    </source>
</evidence>
<sequence length="171" mass="17696">MVHHDARGGAGGCGGVRGREPGVSVGDGSLRPARHGFSSPPPPLPVPSLGAAAPRPPHRPEGPRPQTPDRLKCRHRRPEVTGAGGAMSFSAAPIPAPPTDTGPPPGSQGAGPLSASRWHRHAAPRGVHVAGWVTRSGQRCSPPWPGPTGWRRCAPCRRSRSACRAGRRPPG</sequence>
<dbReference type="EMBL" id="CP034539">
    <property type="protein sequence ID" value="AZQ35744.1"/>
    <property type="molecule type" value="Genomic_DNA"/>
</dbReference>
<feature type="region of interest" description="Disordered" evidence="1">
    <location>
        <begin position="1"/>
        <end position="120"/>
    </location>
</feature>
<organism evidence="2 3">
    <name type="scientific">Streptomyces cyaneochromogenes</name>
    <dbReference type="NCBI Taxonomy" id="2496836"/>
    <lineage>
        <taxon>Bacteria</taxon>
        <taxon>Bacillati</taxon>
        <taxon>Actinomycetota</taxon>
        <taxon>Actinomycetes</taxon>
        <taxon>Kitasatosporales</taxon>
        <taxon>Streptomycetaceae</taxon>
        <taxon>Streptomyces</taxon>
    </lineage>
</organism>